<accession>D3W8J9</accession>
<protein>
    <submittedName>
        <fullName evidence="1">Putative transcriptional regulator</fullName>
    </submittedName>
</protein>
<evidence type="ECO:0000313" key="1">
    <source>
        <dbReference type="EMBL" id="ACX33948.1"/>
    </source>
</evidence>
<dbReference type="EMBL" id="JF429406">
    <property type="protein sequence ID" value="ACX33948.1"/>
    <property type="molecule type" value="Genomic_DNA"/>
</dbReference>
<name>D3W8J9_9BACT</name>
<sequence length="230" mass="25501">MKIQSRFLLDLHRGSSEVDPERFLDWALERLANDLPFDSAMWASAAIAPRGPIGYFAHLHRAPDEMLVDYVPIKHLDALICASLADAGKTVCGPIDGARADFQPFVSTYGLAQGMSTLLLDAGLNVVTSISLYRADGTRPFTEAEARFKETVFPHLIEADTRNKIAHLVNEASFDDPCLWQVPEVEGRGPQGDAEASFNEQVRRESPLWRGRYLPNPLRDLLARGRSGDP</sequence>
<reference evidence="1" key="2">
    <citation type="journal article" date="2011" name="J. Bacteriol.">
        <title>Long-chain N-acyl amino acid synthases are linked to the putative PEP-CTERM/exosortase protein-sorting system in Gram-negative bacteria.</title>
        <authorList>
            <person name="Craig J.W."/>
            <person name="Cherry M.A."/>
            <person name="Brady S.F."/>
        </authorList>
    </citation>
    <scope>NUCLEOTIDE SEQUENCE</scope>
</reference>
<dbReference type="AlphaFoldDB" id="D3W8J9"/>
<organism evidence="1">
    <name type="scientific">uncultured bacterium EC5</name>
    <dbReference type="NCBI Taxonomy" id="672206"/>
    <lineage>
        <taxon>Bacteria</taxon>
        <taxon>environmental samples</taxon>
    </lineage>
</organism>
<reference evidence="1" key="1">
    <citation type="journal article" date="2010" name="Appl. Environ. Microbiol.">
        <title>Expanding small-molecule functional metagenomics through parallel screening of broad-host-range cosmid environmental DNA libraries in diverse proteobacteria.</title>
        <authorList>
            <person name="Craig J.W."/>
            <person name="Chang F.Y."/>
            <person name="Kim J.H."/>
            <person name="Obiajulu S.C."/>
            <person name="Brady S.F."/>
        </authorList>
    </citation>
    <scope>NUCLEOTIDE SEQUENCE</scope>
</reference>
<proteinExistence type="predicted"/>